<gene>
    <name evidence="11" type="ORF">ECRASSUSDP1_LOCUS26172</name>
</gene>
<dbReference type="GO" id="GO:0005874">
    <property type="term" value="C:microtubule"/>
    <property type="evidence" value="ECO:0007669"/>
    <property type="project" value="UniProtKB-KW"/>
</dbReference>
<keyword evidence="3" id="KW-0813">Transport</keyword>
<sequence length="88" mass="10440">MTERKVTWVICEADINIKTEVEVQANAALDKFETEREISYHIKKYFDENYSPNWHCVVGKSFASYVTYSSKHYIFFYIGQLAILLYKL</sequence>
<keyword evidence="4 10" id="KW-0963">Cytoplasm</keyword>
<reference evidence="11" key="1">
    <citation type="submission" date="2023-07" db="EMBL/GenBank/DDBJ databases">
        <authorList>
            <consortium name="AG Swart"/>
            <person name="Singh M."/>
            <person name="Singh A."/>
            <person name="Seah K."/>
            <person name="Emmerich C."/>
        </authorList>
    </citation>
    <scope>NUCLEOTIDE SEQUENCE</scope>
    <source>
        <strain evidence="11">DP1</strain>
    </source>
</reference>
<evidence type="ECO:0000256" key="3">
    <source>
        <dbReference type="ARBA" id="ARBA00022448"/>
    </source>
</evidence>
<proteinExistence type="inferred from homology"/>
<dbReference type="FunFam" id="3.30.740.10:FF:000005">
    <property type="entry name" value="Dynein light chain"/>
    <property type="match status" value="1"/>
</dbReference>
<keyword evidence="6" id="KW-0509">mRNA transport</keyword>
<keyword evidence="7" id="KW-0653">Protein transport</keyword>
<dbReference type="EMBL" id="CAMPGE010026973">
    <property type="protein sequence ID" value="CAI2384638.1"/>
    <property type="molecule type" value="Genomic_DNA"/>
</dbReference>
<comment type="caution">
    <text evidence="11">The sequence shown here is derived from an EMBL/GenBank/DDBJ whole genome shotgun (WGS) entry which is preliminary data.</text>
</comment>
<dbReference type="GO" id="GO:0005868">
    <property type="term" value="C:cytoplasmic dynein complex"/>
    <property type="evidence" value="ECO:0007669"/>
    <property type="project" value="TreeGrafter"/>
</dbReference>
<dbReference type="Proteomes" id="UP001295684">
    <property type="component" value="Unassembled WGS sequence"/>
</dbReference>
<dbReference type="GO" id="GO:0015031">
    <property type="term" value="P:protein transport"/>
    <property type="evidence" value="ECO:0007669"/>
    <property type="project" value="UniProtKB-KW"/>
</dbReference>
<evidence type="ECO:0000256" key="10">
    <source>
        <dbReference type="RuleBase" id="RU365010"/>
    </source>
</evidence>
<dbReference type="SMART" id="SM01375">
    <property type="entry name" value="Dynein_light"/>
    <property type="match status" value="1"/>
</dbReference>
<dbReference type="InterPro" id="IPR037177">
    <property type="entry name" value="DLC_sf"/>
</dbReference>
<dbReference type="GO" id="GO:0045505">
    <property type="term" value="F:dynein intermediate chain binding"/>
    <property type="evidence" value="ECO:0007669"/>
    <property type="project" value="TreeGrafter"/>
</dbReference>
<keyword evidence="10" id="KW-0505">Motor protein</keyword>
<dbReference type="InterPro" id="IPR001372">
    <property type="entry name" value="Dynein_light_chain_typ-1/2"/>
</dbReference>
<name>A0AAD2D9Q2_EUPCR</name>
<evidence type="ECO:0000313" key="12">
    <source>
        <dbReference type="Proteomes" id="UP001295684"/>
    </source>
</evidence>
<keyword evidence="10" id="KW-0243">Dynein</keyword>
<dbReference type="SUPFAM" id="SSF54648">
    <property type="entry name" value="DLC"/>
    <property type="match status" value="1"/>
</dbReference>
<evidence type="ECO:0000256" key="2">
    <source>
        <dbReference type="ARBA" id="ARBA00004245"/>
    </source>
</evidence>
<organism evidence="11 12">
    <name type="scientific">Euplotes crassus</name>
    <dbReference type="NCBI Taxonomy" id="5936"/>
    <lineage>
        <taxon>Eukaryota</taxon>
        <taxon>Sar</taxon>
        <taxon>Alveolata</taxon>
        <taxon>Ciliophora</taxon>
        <taxon>Intramacronucleata</taxon>
        <taxon>Spirotrichea</taxon>
        <taxon>Hypotrichia</taxon>
        <taxon>Euplotida</taxon>
        <taxon>Euplotidae</taxon>
        <taxon>Moneuplotes</taxon>
    </lineage>
</organism>
<evidence type="ECO:0000256" key="5">
    <source>
        <dbReference type="ARBA" id="ARBA00022701"/>
    </source>
</evidence>
<protein>
    <recommendedName>
        <fullName evidence="10">Dynein light chain</fullName>
    </recommendedName>
</protein>
<comment type="similarity">
    <text evidence="10">Belongs to the dynein light chain family.</text>
</comment>
<keyword evidence="12" id="KW-1185">Reference proteome</keyword>
<dbReference type="Gene3D" id="3.30.740.10">
    <property type="entry name" value="Protein Inhibitor Of Neuronal Nitric Oxide Synthase"/>
    <property type="match status" value="1"/>
</dbReference>
<evidence type="ECO:0000313" key="11">
    <source>
        <dbReference type="EMBL" id="CAI2384638.1"/>
    </source>
</evidence>
<evidence type="ECO:0000256" key="8">
    <source>
        <dbReference type="ARBA" id="ARBA00023212"/>
    </source>
</evidence>
<evidence type="ECO:0000256" key="9">
    <source>
        <dbReference type="ARBA" id="ARBA00023242"/>
    </source>
</evidence>
<dbReference type="GO" id="GO:0007017">
    <property type="term" value="P:microtubule-based process"/>
    <property type="evidence" value="ECO:0007669"/>
    <property type="project" value="InterPro"/>
</dbReference>
<dbReference type="AlphaFoldDB" id="A0AAD2D9Q2"/>
<dbReference type="Pfam" id="PF01221">
    <property type="entry name" value="Dynein_light"/>
    <property type="match status" value="1"/>
</dbReference>
<evidence type="ECO:0000256" key="4">
    <source>
        <dbReference type="ARBA" id="ARBA00022490"/>
    </source>
</evidence>
<comment type="subcellular location">
    <subcellularLocation>
        <location evidence="2 10">Cytoplasm</location>
        <location evidence="2 10">Cytoskeleton</location>
    </subcellularLocation>
    <subcellularLocation>
        <location evidence="1">Nucleus</location>
    </subcellularLocation>
</comment>
<accession>A0AAD2D9Q2</accession>
<evidence type="ECO:0000256" key="6">
    <source>
        <dbReference type="ARBA" id="ARBA00022816"/>
    </source>
</evidence>
<keyword evidence="5 10" id="KW-0493">Microtubule</keyword>
<dbReference type="GO" id="GO:0005634">
    <property type="term" value="C:nucleus"/>
    <property type="evidence" value="ECO:0007669"/>
    <property type="project" value="UniProtKB-SubCell"/>
</dbReference>
<evidence type="ECO:0000256" key="7">
    <source>
        <dbReference type="ARBA" id="ARBA00022927"/>
    </source>
</evidence>
<keyword evidence="8 10" id="KW-0206">Cytoskeleton</keyword>
<dbReference type="PANTHER" id="PTHR11886">
    <property type="entry name" value="DYNEIN LIGHT CHAIN"/>
    <property type="match status" value="1"/>
</dbReference>
<keyword evidence="9" id="KW-0539">Nucleus</keyword>
<evidence type="ECO:0000256" key="1">
    <source>
        <dbReference type="ARBA" id="ARBA00004123"/>
    </source>
</evidence>
<dbReference type="PANTHER" id="PTHR11886:SF35">
    <property type="entry name" value="DYNEIN LIGHT CHAIN"/>
    <property type="match status" value="1"/>
</dbReference>
<dbReference type="GO" id="GO:0051028">
    <property type="term" value="P:mRNA transport"/>
    <property type="evidence" value="ECO:0007669"/>
    <property type="project" value="UniProtKB-KW"/>
</dbReference>